<dbReference type="SUPFAM" id="SSF116726">
    <property type="entry name" value="TrkA C-terminal domain-like"/>
    <property type="match status" value="1"/>
</dbReference>
<organism evidence="7 8">
    <name type="scientific">Romboutsia hominis</name>
    <dbReference type="NCBI Taxonomy" id="1507512"/>
    <lineage>
        <taxon>Bacteria</taxon>
        <taxon>Bacillati</taxon>
        <taxon>Bacillota</taxon>
        <taxon>Clostridia</taxon>
        <taxon>Peptostreptococcales</taxon>
        <taxon>Peptostreptococcaceae</taxon>
        <taxon>Romboutsia</taxon>
    </lineage>
</organism>
<dbReference type="InterPro" id="IPR036390">
    <property type="entry name" value="WH_DNA-bd_sf"/>
</dbReference>
<dbReference type="InterPro" id="IPR036388">
    <property type="entry name" value="WH-like_DNA-bd_sf"/>
</dbReference>
<dbReference type="InterPro" id="IPR036721">
    <property type="entry name" value="RCK_C_sf"/>
</dbReference>
<dbReference type="GO" id="GO:0006813">
    <property type="term" value="P:potassium ion transport"/>
    <property type="evidence" value="ECO:0007669"/>
    <property type="project" value="InterPro"/>
</dbReference>
<reference evidence="7 8" key="1">
    <citation type="submission" date="2014-09" db="EMBL/GenBank/DDBJ databases">
        <authorList>
            <person name="Hornung B.V."/>
        </authorList>
    </citation>
    <scope>NUCLEOTIDE SEQUENCE [LARGE SCALE GENOMIC DNA]</scope>
    <source>
        <strain evidence="7 8">FRIFI</strain>
    </source>
</reference>
<dbReference type="KEGG" id="rhom:FRIFI_2283"/>
<evidence type="ECO:0000313" key="7">
    <source>
        <dbReference type="EMBL" id="CEI73810.1"/>
    </source>
</evidence>
<dbReference type="Gene3D" id="3.30.70.1450">
    <property type="entry name" value="Regulator of K+ conductance, C-terminal domain"/>
    <property type="match status" value="1"/>
</dbReference>
<accession>A0A2P2BTY5</accession>
<dbReference type="PROSITE" id="PS51202">
    <property type="entry name" value="RCK_C"/>
    <property type="match status" value="1"/>
</dbReference>
<dbReference type="InterPro" id="IPR000524">
    <property type="entry name" value="Tscrpt_reg_HTH_GntR"/>
</dbReference>
<dbReference type="PROSITE" id="PS50949">
    <property type="entry name" value="HTH_GNTR"/>
    <property type="match status" value="1"/>
</dbReference>
<gene>
    <name evidence="7" type="ORF">FRIFI_2283</name>
</gene>
<sequence>MEKKYSMPIYHKIALDIANKIHLGEIKEGSLLKGRSSLAATYNVSPETIRRAMKILEDLGVVSSVKGKGILVLSSDKALSFLNKNQNITNVSSYKSNLNKLLASKAQLENEILDNINKIIDYSSRLANINPLVPFEFEITKECRVIGMTSGETKFWQHTGATIVGVKRNGELMISPGPYIEFMENDILLVVGDSSIHHSVPSFLYEDNTKNDV</sequence>
<evidence type="ECO:0000259" key="5">
    <source>
        <dbReference type="PROSITE" id="PS50949"/>
    </source>
</evidence>
<dbReference type="Pfam" id="PF00392">
    <property type="entry name" value="GntR"/>
    <property type="match status" value="1"/>
</dbReference>
<keyword evidence="1" id="KW-0805">Transcription regulation</keyword>
<dbReference type="GO" id="GO:0003700">
    <property type="term" value="F:DNA-binding transcription factor activity"/>
    <property type="evidence" value="ECO:0007669"/>
    <property type="project" value="InterPro"/>
</dbReference>
<evidence type="ECO:0000259" key="6">
    <source>
        <dbReference type="PROSITE" id="PS51202"/>
    </source>
</evidence>
<dbReference type="SMART" id="SM00345">
    <property type="entry name" value="HTH_GNTR"/>
    <property type="match status" value="1"/>
</dbReference>
<dbReference type="Gene3D" id="1.10.10.10">
    <property type="entry name" value="Winged helix-like DNA-binding domain superfamily/Winged helix DNA-binding domain"/>
    <property type="match status" value="1"/>
</dbReference>
<feature type="domain" description="RCK C-terminal" evidence="6">
    <location>
        <begin position="121"/>
        <end position="206"/>
    </location>
</feature>
<dbReference type="CDD" id="cd07377">
    <property type="entry name" value="WHTH_GntR"/>
    <property type="match status" value="1"/>
</dbReference>
<evidence type="ECO:0000313" key="8">
    <source>
        <dbReference type="Proteomes" id="UP000245695"/>
    </source>
</evidence>
<dbReference type="PANTHER" id="PTHR44846:SF17">
    <property type="entry name" value="GNTR-FAMILY TRANSCRIPTIONAL REGULATOR"/>
    <property type="match status" value="1"/>
</dbReference>
<name>A0A2P2BTY5_9FIRM</name>
<evidence type="ECO:0000256" key="3">
    <source>
        <dbReference type="ARBA" id="ARBA00023163"/>
    </source>
</evidence>
<dbReference type="SUPFAM" id="SSF46785">
    <property type="entry name" value="Winged helix' DNA-binding domain"/>
    <property type="match status" value="1"/>
</dbReference>
<keyword evidence="3" id="KW-0804">Transcription</keyword>
<keyword evidence="4" id="KW-0175">Coiled coil</keyword>
<keyword evidence="8" id="KW-1185">Reference proteome</keyword>
<feature type="coiled-coil region" evidence="4">
    <location>
        <begin position="91"/>
        <end position="118"/>
    </location>
</feature>
<dbReference type="Proteomes" id="UP000245695">
    <property type="component" value="Chromosome 1"/>
</dbReference>
<dbReference type="RefSeq" id="WP_166505905.1">
    <property type="nucleotide sequence ID" value="NZ_JAKNTL010000007.1"/>
</dbReference>
<dbReference type="GO" id="GO:0003677">
    <property type="term" value="F:DNA binding"/>
    <property type="evidence" value="ECO:0007669"/>
    <property type="project" value="UniProtKB-KW"/>
</dbReference>
<proteinExistence type="predicted"/>
<evidence type="ECO:0000256" key="4">
    <source>
        <dbReference type="SAM" id="Coils"/>
    </source>
</evidence>
<dbReference type="GO" id="GO:0008324">
    <property type="term" value="F:monoatomic cation transmembrane transporter activity"/>
    <property type="evidence" value="ECO:0007669"/>
    <property type="project" value="InterPro"/>
</dbReference>
<protein>
    <submittedName>
        <fullName evidence="7">TrkA protein</fullName>
    </submittedName>
</protein>
<dbReference type="InterPro" id="IPR006037">
    <property type="entry name" value="RCK_C"/>
</dbReference>
<dbReference type="PANTHER" id="PTHR44846">
    <property type="entry name" value="MANNOSYL-D-GLYCERATE TRANSPORT/METABOLISM SYSTEM REPRESSOR MNGR-RELATED"/>
    <property type="match status" value="1"/>
</dbReference>
<dbReference type="AlphaFoldDB" id="A0A2P2BTY5"/>
<dbReference type="InterPro" id="IPR050679">
    <property type="entry name" value="Bact_HTH_transcr_reg"/>
</dbReference>
<evidence type="ECO:0000256" key="2">
    <source>
        <dbReference type="ARBA" id="ARBA00023125"/>
    </source>
</evidence>
<dbReference type="GO" id="GO:0045892">
    <property type="term" value="P:negative regulation of DNA-templated transcription"/>
    <property type="evidence" value="ECO:0007669"/>
    <property type="project" value="TreeGrafter"/>
</dbReference>
<dbReference type="Pfam" id="PF02080">
    <property type="entry name" value="TrkA_C"/>
    <property type="match status" value="1"/>
</dbReference>
<dbReference type="EMBL" id="LN650648">
    <property type="protein sequence ID" value="CEI73810.1"/>
    <property type="molecule type" value="Genomic_DNA"/>
</dbReference>
<feature type="domain" description="HTH gntR-type" evidence="5">
    <location>
        <begin position="7"/>
        <end position="75"/>
    </location>
</feature>
<evidence type="ECO:0000256" key="1">
    <source>
        <dbReference type="ARBA" id="ARBA00023015"/>
    </source>
</evidence>
<keyword evidence="2" id="KW-0238">DNA-binding</keyword>